<dbReference type="Gene3D" id="3.40.50.2300">
    <property type="match status" value="1"/>
</dbReference>
<dbReference type="InterPro" id="IPR001789">
    <property type="entry name" value="Sig_transdc_resp-reg_receiver"/>
</dbReference>
<dbReference type="Gene3D" id="1.10.10.60">
    <property type="entry name" value="Homeodomain-like"/>
    <property type="match status" value="2"/>
</dbReference>
<keyword evidence="5" id="KW-0805">Transcription regulation</keyword>
<dbReference type="InterPro" id="IPR009057">
    <property type="entry name" value="Homeodomain-like_sf"/>
</dbReference>
<protein>
    <submittedName>
        <fullName evidence="11">Response regulator</fullName>
    </submittedName>
</protein>
<dbReference type="PANTHER" id="PTHR42713">
    <property type="entry name" value="HISTIDINE KINASE-RELATED"/>
    <property type="match status" value="1"/>
</dbReference>
<name>A0A5C7FD80_9BACI</name>
<dbReference type="SMART" id="SM00448">
    <property type="entry name" value="REC"/>
    <property type="match status" value="1"/>
</dbReference>
<feature type="domain" description="Response regulatory" evidence="10">
    <location>
        <begin position="5"/>
        <end position="121"/>
    </location>
</feature>
<evidence type="ECO:0000259" key="10">
    <source>
        <dbReference type="PROSITE" id="PS50110"/>
    </source>
</evidence>
<dbReference type="EMBL" id="CP144914">
    <property type="protein sequence ID" value="WWD80546.1"/>
    <property type="molecule type" value="Genomic_DNA"/>
</dbReference>
<dbReference type="Proteomes" id="UP000321816">
    <property type="component" value="Chromosome"/>
</dbReference>
<comment type="subcellular location">
    <subcellularLocation>
        <location evidence="1">Cytoplasm</location>
    </subcellularLocation>
</comment>
<dbReference type="Pfam" id="PF00072">
    <property type="entry name" value="Response_reg"/>
    <property type="match status" value="1"/>
</dbReference>
<accession>A0A5C7FD80</accession>
<dbReference type="GO" id="GO:0000160">
    <property type="term" value="P:phosphorelay signal transduction system"/>
    <property type="evidence" value="ECO:0007669"/>
    <property type="project" value="UniProtKB-KW"/>
</dbReference>
<dbReference type="PRINTS" id="PR00032">
    <property type="entry name" value="HTHARAC"/>
</dbReference>
<dbReference type="InterPro" id="IPR020449">
    <property type="entry name" value="Tscrpt_reg_AraC-type_HTH"/>
</dbReference>
<keyword evidence="12" id="KW-1185">Reference proteome</keyword>
<keyword evidence="4" id="KW-0902">Two-component regulatory system</keyword>
<dbReference type="InterPro" id="IPR018062">
    <property type="entry name" value="HTH_AraC-typ_CS"/>
</dbReference>
<evidence type="ECO:0000259" key="9">
    <source>
        <dbReference type="PROSITE" id="PS01124"/>
    </source>
</evidence>
<dbReference type="PROSITE" id="PS01124">
    <property type="entry name" value="HTH_ARAC_FAMILY_2"/>
    <property type="match status" value="1"/>
</dbReference>
<evidence type="ECO:0000313" key="12">
    <source>
        <dbReference type="Proteomes" id="UP000321816"/>
    </source>
</evidence>
<evidence type="ECO:0000256" key="2">
    <source>
        <dbReference type="ARBA" id="ARBA00022490"/>
    </source>
</evidence>
<dbReference type="SUPFAM" id="SSF52172">
    <property type="entry name" value="CheY-like"/>
    <property type="match status" value="1"/>
</dbReference>
<evidence type="ECO:0000256" key="1">
    <source>
        <dbReference type="ARBA" id="ARBA00004496"/>
    </source>
</evidence>
<dbReference type="InterPro" id="IPR011006">
    <property type="entry name" value="CheY-like_superfamily"/>
</dbReference>
<dbReference type="AlphaFoldDB" id="A0A5C7FD80"/>
<dbReference type="InterPro" id="IPR051552">
    <property type="entry name" value="HptR"/>
</dbReference>
<organism evidence="11 12">
    <name type="scientific">Alkalicoccus halolimnae</name>
    <dbReference type="NCBI Taxonomy" id="1667239"/>
    <lineage>
        <taxon>Bacteria</taxon>
        <taxon>Bacillati</taxon>
        <taxon>Bacillota</taxon>
        <taxon>Bacilli</taxon>
        <taxon>Bacillales</taxon>
        <taxon>Bacillaceae</taxon>
        <taxon>Alkalicoccus</taxon>
    </lineage>
</organism>
<dbReference type="OrthoDB" id="9788446at2"/>
<proteinExistence type="predicted"/>
<dbReference type="SMART" id="SM00342">
    <property type="entry name" value="HTH_ARAC"/>
    <property type="match status" value="1"/>
</dbReference>
<evidence type="ECO:0000256" key="3">
    <source>
        <dbReference type="ARBA" id="ARBA00022553"/>
    </source>
</evidence>
<dbReference type="GO" id="GO:0043565">
    <property type="term" value="F:sequence-specific DNA binding"/>
    <property type="evidence" value="ECO:0007669"/>
    <property type="project" value="InterPro"/>
</dbReference>
<sequence>MQKRHVLIVDDEPRSRQGLKRRLEAWDENLVISTASSGKEALHLLEEVSIDLLITDIRMPEMTGLELIEKTKKLSVQPVFLVISAYSEFEYAQQALKMGVVNYLLKPVSKEAFLEAVEAAFKTVETLHPDKQTDAAADPYLENIRNLPESLQTAASLIDQRLGEKFSLKDIAAEVHLNPSYFSVLFKDHIGITFSEFVTRKRLQQAKRLLLTTDQPVAEIGEEVGYQTAKYFIQIFKEYENITPSKYRKEKLEE</sequence>
<dbReference type="InterPro" id="IPR018060">
    <property type="entry name" value="HTH_AraC"/>
</dbReference>
<feature type="domain" description="HTH araC/xylS-type" evidence="9">
    <location>
        <begin position="152"/>
        <end position="250"/>
    </location>
</feature>
<dbReference type="GO" id="GO:0003700">
    <property type="term" value="F:DNA-binding transcription factor activity"/>
    <property type="evidence" value="ECO:0007669"/>
    <property type="project" value="InterPro"/>
</dbReference>
<evidence type="ECO:0000313" key="11">
    <source>
        <dbReference type="EMBL" id="WWD80546.1"/>
    </source>
</evidence>
<dbReference type="KEGG" id="ahal:FTX54_002985"/>
<feature type="modified residue" description="4-aspartylphosphate" evidence="8">
    <location>
        <position position="56"/>
    </location>
</feature>
<dbReference type="RefSeq" id="WP_147804916.1">
    <property type="nucleotide sequence ID" value="NZ_CP144914.1"/>
</dbReference>
<dbReference type="PROSITE" id="PS50110">
    <property type="entry name" value="RESPONSE_REGULATORY"/>
    <property type="match status" value="1"/>
</dbReference>
<dbReference type="PANTHER" id="PTHR42713:SF3">
    <property type="entry name" value="TRANSCRIPTIONAL REGULATORY PROTEIN HPTR"/>
    <property type="match status" value="1"/>
</dbReference>
<keyword evidence="3 8" id="KW-0597">Phosphoprotein</keyword>
<keyword evidence="6" id="KW-0238">DNA-binding</keyword>
<evidence type="ECO:0000256" key="8">
    <source>
        <dbReference type="PROSITE-ProRule" id="PRU00169"/>
    </source>
</evidence>
<dbReference type="GO" id="GO:0005737">
    <property type="term" value="C:cytoplasm"/>
    <property type="evidence" value="ECO:0007669"/>
    <property type="project" value="UniProtKB-SubCell"/>
</dbReference>
<evidence type="ECO:0000256" key="7">
    <source>
        <dbReference type="ARBA" id="ARBA00023163"/>
    </source>
</evidence>
<keyword evidence="2" id="KW-0963">Cytoplasm</keyword>
<dbReference type="CDD" id="cd17536">
    <property type="entry name" value="REC_YesN-like"/>
    <property type="match status" value="1"/>
</dbReference>
<dbReference type="SUPFAM" id="SSF46689">
    <property type="entry name" value="Homeodomain-like"/>
    <property type="match status" value="2"/>
</dbReference>
<gene>
    <name evidence="11" type="ORF">FTX54_002985</name>
</gene>
<dbReference type="PROSITE" id="PS00041">
    <property type="entry name" value="HTH_ARAC_FAMILY_1"/>
    <property type="match status" value="1"/>
</dbReference>
<reference evidence="11 12" key="1">
    <citation type="submission" date="2024-01" db="EMBL/GenBank/DDBJ databases">
        <title>Complete Genome Sequence of Alkalicoccus halolimnae BZ-SZ-XJ29T, a Moderately Halophilic Bacterium Isolated from a Salt Lake.</title>
        <authorList>
            <person name="Zhao B."/>
        </authorList>
    </citation>
    <scope>NUCLEOTIDE SEQUENCE [LARGE SCALE GENOMIC DNA]</scope>
    <source>
        <strain evidence="11 12">BZ-SZ-XJ29</strain>
    </source>
</reference>
<evidence type="ECO:0000256" key="5">
    <source>
        <dbReference type="ARBA" id="ARBA00023015"/>
    </source>
</evidence>
<evidence type="ECO:0000256" key="4">
    <source>
        <dbReference type="ARBA" id="ARBA00023012"/>
    </source>
</evidence>
<evidence type="ECO:0000256" key="6">
    <source>
        <dbReference type="ARBA" id="ARBA00023125"/>
    </source>
</evidence>
<dbReference type="Pfam" id="PF12833">
    <property type="entry name" value="HTH_18"/>
    <property type="match status" value="1"/>
</dbReference>
<keyword evidence="7" id="KW-0804">Transcription</keyword>